<protein>
    <recommendedName>
        <fullName evidence="3">Blue (type 1) copper domain-containing protein</fullName>
    </recommendedName>
</protein>
<proteinExistence type="predicted"/>
<dbReference type="InterPro" id="IPR052721">
    <property type="entry name" value="ET_Amicyanin"/>
</dbReference>
<sequence length="85" mass="8772">MNISAADDSFSPRTITIAKGSTVTWTNTGAMQHTVTADGGSFDTGLSPGANFSRTFTTAGTYPYYCRFHGAPGGVGMSGVITVMP</sequence>
<evidence type="ECO:0000256" key="1">
    <source>
        <dbReference type="ARBA" id="ARBA00022723"/>
    </source>
</evidence>
<dbReference type="GO" id="GO:0009055">
    <property type="term" value="F:electron transfer activity"/>
    <property type="evidence" value="ECO:0007669"/>
    <property type="project" value="InterPro"/>
</dbReference>
<dbReference type="PANTHER" id="PTHR36507:SF1">
    <property type="entry name" value="BLL1555 PROTEIN"/>
    <property type="match status" value="1"/>
</dbReference>
<keyword evidence="2" id="KW-0186">Copper</keyword>
<dbReference type="SUPFAM" id="SSF49503">
    <property type="entry name" value="Cupredoxins"/>
    <property type="match status" value="1"/>
</dbReference>
<dbReference type="PANTHER" id="PTHR36507">
    <property type="entry name" value="BLL1555 PROTEIN"/>
    <property type="match status" value="1"/>
</dbReference>
<evidence type="ECO:0000259" key="3">
    <source>
        <dbReference type="Pfam" id="PF00127"/>
    </source>
</evidence>
<gene>
    <name evidence="4" type="ORF">A2851_05045</name>
</gene>
<reference evidence="4 5" key="1">
    <citation type="journal article" date="2016" name="Nat. Commun.">
        <title>Thousands of microbial genomes shed light on interconnected biogeochemical processes in an aquifer system.</title>
        <authorList>
            <person name="Anantharaman K."/>
            <person name="Brown C.T."/>
            <person name="Hug L.A."/>
            <person name="Sharon I."/>
            <person name="Castelle C.J."/>
            <person name="Probst A.J."/>
            <person name="Thomas B.C."/>
            <person name="Singh A."/>
            <person name="Wilkins M.J."/>
            <person name="Karaoz U."/>
            <person name="Brodie E.L."/>
            <person name="Williams K.H."/>
            <person name="Hubbard S.S."/>
            <person name="Banfield J.F."/>
        </authorList>
    </citation>
    <scope>NUCLEOTIDE SEQUENCE [LARGE SCALE GENOMIC DNA]</scope>
</reference>
<name>A0A1F6CTL9_9BACT</name>
<dbReference type="Pfam" id="PF00127">
    <property type="entry name" value="Copper-bind"/>
    <property type="match status" value="1"/>
</dbReference>
<dbReference type="Proteomes" id="UP000176863">
    <property type="component" value="Unassembled WGS sequence"/>
</dbReference>
<evidence type="ECO:0000256" key="2">
    <source>
        <dbReference type="ARBA" id="ARBA00023008"/>
    </source>
</evidence>
<evidence type="ECO:0000313" key="4">
    <source>
        <dbReference type="EMBL" id="OGG52485.1"/>
    </source>
</evidence>
<organism evidence="4 5">
    <name type="scientific">Candidatus Kaiserbacteria bacterium RIFCSPHIGHO2_01_FULL_53_29</name>
    <dbReference type="NCBI Taxonomy" id="1798480"/>
    <lineage>
        <taxon>Bacteria</taxon>
        <taxon>Candidatus Kaiseribacteriota</taxon>
    </lineage>
</organism>
<keyword evidence="1" id="KW-0479">Metal-binding</keyword>
<accession>A0A1F6CTL9</accession>
<feature type="domain" description="Blue (type 1) copper" evidence="3">
    <location>
        <begin position="8"/>
        <end position="83"/>
    </location>
</feature>
<dbReference type="EMBL" id="MFKT01000029">
    <property type="protein sequence ID" value="OGG52485.1"/>
    <property type="molecule type" value="Genomic_DNA"/>
</dbReference>
<dbReference type="Gene3D" id="2.60.40.420">
    <property type="entry name" value="Cupredoxins - blue copper proteins"/>
    <property type="match status" value="1"/>
</dbReference>
<dbReference type="InterPro" id="IPR008972">
    <property type="entry name" value="Cupredoxin"/>
</dbReference>
<evidence type="ECO:0000313" key="5">
    <source>
        <dbReference type="Proteomes" id="UP000176863"/>
    </source>
</evidence>
<dbReference type="InterPro" id="IPR000923">
    <property type="entry name" value="BlueCu_1"/>
</dbReference>
<dbReference type="STRING" id="1798480.A2851_05045"/>
<comment type="caution">
    <text evidence="4">The sequence shown here is derived from an EMBL/GenBank/DDBJ whole genome shotgun (WGS) entry which is preliminary data.</text>
</comment>
<dbReference type="GO" id="GO:0005507">
    <property type="term" value="F:copper ion binding"/>
    <property type="evidence" value="ECO:0007669"/>
    <property type="project" value="InterPro"/>
</dbReference>
<dbReference type="AlphaFoldDB" id="A0A1F6CTL9"/>